<proteinExistence type="predicted"/>
<feature type="region of interest" description="Disordered" evidence="1">
    <location>
        <begin position="189"/>
        <end position="226"/>
    </location>
</feature>
<feature type="compositionally biased region" description="Low complexity" evidence="1">
    <location>
        <begin position="204"/>
        <end position="215"/>
    </location>
</feature>
<gene>
    <name evidence="2" type="ORF">BDK51DRAFT_52547</name>
</gene>
<sequence length="226" mass="24233">MPPPTAIAPTTYPLTNSPKEPQTRKPPMKPPSLSPAPSTLPGRAVGMFRQHRRSSQSPGGSFVKNPHPVRSGTLHSQPGVPQPLATSPSYAYNLLSANLQHDAPPTPPSTAPTHTPARTPTQPPHPPTNPPPKRQPSIDEPLKHDCAVLKAPTPHPTSNTQNHRSDPVPDEHAPSNWWPLKLQIRFLPSTTIDCSHSSPPPSNAPAESPPSREASPPQPHPARSPL</sequence>
<keyword evidence="3" id="KW-1185">Reference proteome</keyword>
<dbReference type="EMBL" id="KZ993925">
    <property type="protein sequence ID" value="RKO94343.1"/>
    <property type="molecule type" value="Genomic_DNA"/>
</dbReference>
<feature type="compositionally biased region" description="Polar residues" evidence="1">
    <location>
        <begin position="84"/>
        <end position="99"/>
    </location>
</feature>
<organism evidence="2 3">
    <name type="scientific">Blyttiomyces helicus</name>
    <dbReference type="NCBI Taxonomy" id="388810"/>
    <lineage>
        <taxon>Eukaryota</taxon>
        <taxon>Fungi</taxon>
        <taxon>Fungi incertae sedis</taxon>
        <taxon>Chytridiomycota</taxon>
        <taxon>Chytridiomycota incertae sedis</taxon>
        <taxon>Chytridiomycetes</taxon>
        <taxon>Chytridiomycetes incertae sedis</taxon>
        <taxon>Blyttiomyces</taxon>
    </lineage>
</organism>
<feature type="compositionally biased region" description="Pro residues" evidence="1">
    <location>
        <begin position="216"/>
        <end position="226"/>
    </location>
</feature>
<reference evidence="3" key="1">
    <citation type="journal article" date="2018" name="Nat. Microbiol.">
        <title>Leveraging single-cell genomics to expand the fungal tree of life.</title>
        <authorList>
            <person name="Ahrendt S.R."/>
            <person name="Quandt C.A."/>
            <person name="Ciobanu D."/>
            <person name="Clum A."/>
            <person name="Salamov A."/>
            <person name="Andreopoulos B."/>
            <person name="Cheng J.F."/>
            <person name="Woyke T."/>
            <person name="Pelin A."/>
            <person name="Henrissat B."/>
            <person name="Reynolds N.K."/>
            <person name="Benny G.L."/>
            <person name="Smith M.E."/>
            <person name="James T.Y."/>
            <person name="Grigoriev I.V."/>
        </authorList>
    </citation>
    <scope>NUCLEOTIDE SEQUENCE [LARGE SCALE GENOMIC DNA]</scope>
</reference>
<dbReference type="Proteomes" id="UP000269721">
    <property type="component" value="Unassembled WGS sequence"/>
</dbReference>
<name>A0A4P9WQA0_9FUNG</name>
<evidence type="ECO:0000256" key="1">
    <source>
        <dbReference type="SAM" id="MobiDB-lite"/>
    </source>
</evidence>
<feature type="compositionally biased region" description="Basic and acidic residues" evidence="1">
    <location>
        <begin position="163"/>
        <end position="173"/>
    </location>
</feature>
<accession>A0A4P9WQA0</accession>
<evidence type="ECO:0000313" key="2">
    <source>
        <dbReference type="EMBL" id="RKO94343.1"/>
    </source>
</evidence>
<feature type="compositionally biased region" description="Low complexity" evidence="1">
    <location>
        <begin position="111"/>
        <end position="120"/>
    </location>
</feature>
<feature type="compositionally biased region" description="Pro residues" evidence="1">
    <location>
        <begin position="121"/>
        <end position="134"/>
    </location>
</feature>
<feature type="region of interest" description="Disordered" evidence="1">
    <location>
        <begin position="1"/>
        <end position="175"/>
    </location>
</feature>
<protein>
    <submittedName>
        <fullName evidence="2">Uncharacterized protein</fullName>
    </submittedName>
</protein>
<feature type="compositionally biased region" description="Basic and acidic residues" evidence="1">
    <location>
        <begin position="136"/>
        <end position="147"/>
    </location>
</feature>
<evidence type="ECO:0000313" key="3">
    <source>
        <dbReference type="Proteomes" id="UP000269721"/>
    </source>
</evidence>
<dbReference type="AlphaFoldDB" id="A0A4P9WQA0"/>